<dbReference type="PANTHER" id="PTHR10429:SF0">
    <property type="entry name" value="DNA-3-METHYLADENINE GLYCOSYLASE"/>
    <property type="match status" value="1"/>
</dbReference>
<dbReference type="Gene3D" id="3.10.300.10">
    <property type="entry name" value="Methylpurine-DNA glycosylase (MPG)"/>
    <property type="match status" value="1"/>
</dbReference>
<name>A0A125NU30_HYPSL</name>
<dbReference type="GO" id="GO:0003905">
    <property type="term" value="F:alkylbase DNA N-glycosylase activity"/>
    <property type="evidence" value="ECO:0007669"/>
    <property type="project" value="InterPro"/>
</dbReference>
<dbReference type="HAMAP" id="MF_00527">
    <property type="entry name" value="3MGH"/>
    <property type="match status" value="1"/>
</dbReference>
<evidence type="ECO:0000256" key="1">
    <source>
        <dbReference type="ARBA" id="ARBA00009232"/>
    </source>
</evidence>
<dbReference type="PATRIC" id="fig|121290.4.peg.3578"/>
<keyword evidence="3 5" id="KW-0378">Hydrolase</keyword>
<evidence type="ECO:0000313" key="7">
    <source>
        <dbReference type="Proteomes" id="UP000059074"/>
    </source>
</evidence>
<dbReference type="AlphaFoldDB" id="A0A125NU30"/>
<keyword evidence="4 5" id="KW-0234">DNA repair</keyword>
<dbReference type="GO" id="GO:0006284">
    <property type="term" value="P:base-excision repair"/>
    <property type="evidence" value="ECO:0007669"/>
    <property type="project" value="InterPro"/>
</dbReference>
<reference evidence="6 7" key="1">
    <citation type="submission" date="2015-10" db="EMBL/GenBank/DDBJ databases">
        <title>Transcriptomic analysis of a linuron degrading triple-species bacterial consortium.</title>
        <authorList>
            <person name="Albers P."/>
        </authorList>
    </citation>
    <scope>NUCLEOTIDE SEQUENCE [LARGE SCALE GENOMIC DNA]</scope>
    <source>
        <strain evidence="6 7">WDL6</strain>
    </source>
</reference>
<sequence length="212" mass="22512">MDQLARNLTPPTAGFAPLARADLPPATIPLARFLIGKLLVRRCGEGLRVGRIVETEAYPPGDDACHARSGRTARNASLFLPHGHIYVYRAYGTSMMLNISSEAEGVGAGVLVRAVEPLSGLAIMRARRGIDDVRRLARGPGCLAQAFDVDFSLDGAIYAPANGLWLSSDGARTAIAASSRIGITRNADAPWRFFIPASRWVSGTAKLNASGV</sequence>
<evidence type="ECO:0000256" key="2">
    <source>
        <dbReference type="ARBA" id="ARBA00022763"/>
    </source>
</evidence>
<evidence type="ECO:0000256" key="3">
    <source>
        <dbReference type="ARBA" id="ARBA00022801"/>
    </source>
</evidence>
<dbReference type="PANTHER" id="PTHR10429">
    <property type="entry name" value="DNA-3-METHYLADENINE GLYCOSYLASE"/>
    <property type="match status" value="1"/>
</dbReference>
<dbReference type="RefSeq" id="WP_068463579.1">
    <property type="nucleotide sequence ID" value="NZ_LMTR01000081.1"/>
</dbReference>
<comment type="similarity">
    <text evidence="1 5">Belongs to the DNA glycosylase MPG family.</text>
</comment>
<dbReference type="EC" id="3.2.2.-" evidence="5"/>
<dbReference type="STRING" id="121290.APY04_2845"/>
<evidence type="ECO:0000313" key="6">
    <source>
        <dbReference type="EMBL" id="KWT65383.1"/>
    </source>
</evidence>
<dbReference type="GO" id="GO:0003677">
    <property type="term" value="F:DNA binding"/>
    <property type="evidence" value="ECO:0007669"/>
    <property type="project" value="InterPro"/>
</dbReference>
<dbReference type="Pfam" id="PF02245">
    <property type="entry name" value="Pur_DNA_glyco"/>
    <property type="match status" value="1"/>
</dbReference>
<keyword evidence="2 5" id="KW-0227">DNA damage</keyword>
<gene>
    <name evidence="6" type="ORF">APY04_2845</name>
</gene>
<dbReference type="InterPro" id="IPR036995">
    <property type="entry name" value="MPG_sf"/>
</dbReference>
<dbReference type="EMBL" id="LMTR01000081">
    <property type="protein sequence ID" value="KWT65383.1"/>
    <property type="molecule type" value="Genomic_DNA"/>
</dbReference>
<organism evidence="6 7">
    <name type="scientific">Hyphomicrobium sulfonivorans</name>
    <dbReference type="NCBI Taxonomy" id="121290"/>
    <lineage>
        <taxon>Bacteria</taxon>
        <taxon>Pseudomonadati</taxon>
        <taxon>Pseudomonadota</taxon>
        <taxon>Alphaproteobacteria</taxon>
        <taxon>Hyphomicrobiales</taxon>
        <taxon>Hyphomicrobiaceae</taxon>
        <taxon>Hyphomicrobium</taxon>
    </lineage>
</organism>
<dbReference type="Proteomes" id="UP000059074">
    <property type="component" value="Unassembled WGS sequence"/>
</dbReference>
<dbReference type="CDD" id="cd00540">
    <property type="entry name" value="AAG"/>
    <property type="match status" value="1"/>
</dbReference>
<keyword evidence="6" id="KW-0326">Glycosidase</keyword>
<dbReference type="NCBIfam" id="TIGR00567">
    <property type="entry name" value="3mg"/>
    <property type="match status" value="1"/>
</dbReference>
<keyword evidence="7" id="KW-1185">Reference proteome</keyword>
<proteinExistence type="inferred from homology"/>
<dbReference type="InterPro" id="IPR011034">
    <property type="entry name" value="Formyl_transferase-like_C_sf"/>
</dbReference>
<evidence type="ECO:0000256" key="4">
    <source>
        <dbReference type="ARBA" id="ARBA00023204"/>
    </source>
</evidence>
<accession>A0A125NU30</accession>
<protein>
    <recommendedName>
        <fullName evidence="5">Putative 3-methyladenine DNA glycosylase</fullName>
        <ecNumber evidence="5">3.2.2.-</ecNumber>
    </recommendedName>
</protein>
<dbReference type="SUPFAM" id="SSF50486">
    <property type="entry name" value="FMT C-terminal domain-like"/>
    <property type="match status" value="1"/>
</dbReference>
<comment type="caution">
    <text evidence="6">The sequence shown here is derived from an EMBL/GenBank/DDBJ whole genome shotgun (WGS) entry which is preliminary data.</text>
</comment>
<dbReference type="InterPro" id="IPR003180">
    <property type="entry name" value="MPG"/>
</dbReference>
<dbReference type="OrthoDB" id="9794313at2"/>
<evidence type="ECO:0000256" key="5">
    <source>
        <dbReference type="HAMAP-Rule" id="MF_00527"/>
    </source>
</evidence>